<evidence type="ECO:0008006" key="4">
    <source>
        <dbReference type="Google" id="ProtNLM"/>
    </source>
</evidence>
<keyword evidence="1" id="KW-0472">Membrane</keyword>
<dbReference type="EMBL" id="CCBC010000187">
    <property type="protein sequence ID" value="CDO18439.1"/>
    <property type="molecule type" value="Genomic_DNA"/>
</dbReference>
<evidence type="ECO:0000313" key="2">
    <source>
        <dbReference type="EMBL" id="CDO18439.1"/>
    </source>
</evidence>
<keyword evidence="1" id="KW-0812">Transmembrane</keyword>
<comment type="caution">
    <text evidence="2">The sequence shown here is derived from an EMBL/GenBank/DDBJ whole genome shotgun (WGS) entry which is preliminary data.</text>
</comment>
<dbReference type="Proteomes" id="UP000027584">
    <property type="component" value="Unassembled WGS sequence"/>
</dbReference>
<sequence length="200" mass="22542">MKLKKNGKKINWWKWGFLLILAINIAFVGVIASRLIQVREPAAENVSSKQTDSVKVGTFSTNREQLNETVAAYLEDYQTDQMSYTVYATSSAIMFEGTYTLLGYEVPLYICFQPSRLDSGAVQLKITSFSVGTLSLPESEVLKYIKSSYKLPSFVEVLPDESAININIQNLENDADIYLEATTIDLVGDQFNFDIYKKND</sequence>
<evidence type="ECO:0000313" key="3">
    <source>
        <dbReference type="Proteomes" id="UP000027584"/>
    </source>
</evidence>
<dbReference type="InterPro" id="IPR018672">
    <property type="entry name" value="DUF2140"/>
</dbReference>
<gene>
    <name evidence="2" type="ORF">BN963_SGAL_01637</name>
</gene>
<feature type="transmembrane region" description="Helical" evidence="1">
    <location>
        <begin position="12"/>
        <end position="32"/>
    </location>
</feature>
<dbReference type="Pfam" id="PF09911">
    <property type="entry name" value="DUF2140"/>
    <property type="match status" value="1"/>
</dbReference>
<proteinExistence type="predicted"/>
<keyword evidence="1" id="KW-1133">Transmembrane helix</keyword>
<organism evidence="2 3">
    <name type="scientific">Streptococcus gallolyticus</name>
    <dbReference type="NCBI Taxonomy" id="315405"/>
    <lineage>
        <taxon>Bacteria</taxon>
        <taxon>Bacillati</taxon>
        <taxon>Bacillota</taxon>
        <taxon>Bacilli</taxon>
        <taxon>Lactobacillales</taxon>
        <taxon>Streptococcaceae</taxon>
        <taxon>Streptococcus</taxon>
    </lineage>
</organism>
<dbReference type="AlphaFoldDB" id="A0A060RI18"/>
<protein>
    <recommendedName>
        <fullName evidence="4">DUF2140 family protein</fullName>
    </recommendedName>
</protein>
<reference evidence="2 3" key="1">
    <citation type="submission" date="2014-02" db="EMBL/GenBank/DDBJ databases">
        <authorList>
            <person name="Manrique M."/>
        </authorList>
    </citation>
    <scope>NUCLEOTIDE SEQUENCE [LARGE SCALE GENOMIC DNA]</scope>
    <source>
        <strain evidence="2 3">LMG17956</strain>
    </source>
</reference>
<evidence type="ECO:0000256" key="1">
    <source>
        <dbReference type="SAM" id="Phobius"/>
    </source>
</evidence>
<reference evidence="2 3" key="2">
    <citation type="submission" date="2014-05" db="EMBL/GenBank/DDBJ databases">
        <title>Genome sequence of Streptococcus gallolyticus.</title>
        <authorList>
            <person name="Del Campo R."/>
        </authorList>
    </citation>
    <scope>NUCLEOTIDE SEQUENCE [LARGE SCALE GENOMIC DNA]</scope>
    <source>
        <strain evidence="2 3">LMG17956</strain>
    </source>
</reference>
<name>A0A060RI18_9STRE</name>
<accession>A0A060RI18</accession>